<name>A0A6A5U980_9PLEO</name>
<dbReference type="InterPro" id="IPR025676">
    <property type="entry name" value="Clr5_dom"/>
</dbReference>
<reference evidence="2" key="1">
    <citation type="journal article" date="2020" name="Stud. Mycol.">
        <title>101 Dothideomycetes genomes: a test case for predicting lifestyles and emergence of pathogens.</title>
        <authorList>
            <person name="Haridas S."/>
            <person name="Albert R."/>
            <person name="Binder M."/>
            <person name="Bloem J."/>
            <person name="Labutti K."/>
            <person name="Salamov A."/>
            <person name="Andreopoulos B."/>
            <person name="Baker S."/>
            <person name="Barry K."/>
            <person name="Bills G."/>
            <person name="Bluhm B."/>
            <person name="Cannon C."/>
            <person name="Castanera R."/>
            <person name="Culley D."/>
            <person name="Daum C."/>
            <person name="Ezra D."/>
            <person name="Gonzalez J."/>
            <person name="Henrissat B."/>
            <person name="Kuo A."/>
            <person name="Liang C."/>
            <person name="Lipzen A."/>
            <person name="Lutzoni F."/>
            <person name="Magnuson J."/>
            <person name="Mondo S."/>
            <person name="Nolan M."/>
            <person name="Ohm R."/>
            <person name="Pangilinan J."/>
            <person name="Park H.-J."/>
            <person name="Ramirez L."/>
            <person name="Alfaro M."/>
            <person name="Sun H."/>
            <person name="Tritt A."/>
            <person name="Yoshinaga Y."/>
            <person name="Zwiers L.-H."/>
            <person name="Turgeon B."/>
            <person name="Goodwin S."/>
            <person name="Spatafora J."/>
            <person name="Crous P."/>
            <person name="Grigoriev I."/>
        </authorList>
    </citation>
    <scope>NUCLEOTIDE SEQUENCE</scope>
    <source>
        <strain evidence="2">CBS 675.92</strain>
    </source>
</reference>
<dbReference type="EMBL" id="ML976983">
    <property type="protein sequence ID" value="KAF1960392.1"/>
    <property type="molecule type" value="Genomic_DNA"/>
</dbReference>
<dbReference type="Gene3D" id="1.25.40.10">
    <property type="entry name" value="Tetratricopeptide repeat domain"/>
    <property type="match status" value="1"/>
</dbReference>
<feature type="domain" description="Clr5" evidence="1">
    <location>
        <begin position="6"/>
        <end position="55"/>
    </location>
</feature>
<evidence type="ECO:0000259" key="1">
    <source>
        <dbReference type="Pfam" id="PF14420"/>
    </source>
</evidence>
<dbReference type="InterPro" id="IPR011990">
    <property type="entry name" value="TPR-like_helical_dom_sf"/>
</dbReference>
<gene>
    <name evidence="2" type="ORF">CC80DRAFT_590646</name>
</gene>
<protein>
    <recommendedName>
        <fullName evidence="1">Clr5 domain-containing protein</fullName>
    </recommendedName>
</protein>
<evidence type="ECO:0000313" key="3">
    <source>
        <dbReference type="Proteomes" id="UP000800035"/>
    </source>
</evidence>
<dbReference type="PANTHER" id="PTHR38788:SF3">
    <property type="entry name" value="CLR5 DOMAIN-CONTAINING PROTEIN"/>
    <property type="match status" value="1"/>
</dbReference>
<dbReference type="Pfam" id="PF14420">
    <property type="entry name" value="Clr5"/>
    <property type="match status" value="1"/>
</dbReference>
<dbReference type="OrthoDB" id="5308957at2759"/>
<dbReference type="SUPFAM" id="SSF48452">
    <property type="entry name" value="TPR-like"/>
    <property type="match status" value="1"/>
</dbReference>
<dbReference type="Proteomes" id="UP000800035">
    <property type="component" value="Unassembled WGS sequence"/>
</dbReference>
<sequence>MSPPTPAEWDAIRPIFTELYERLSLKDVQTELETRGFHASERMYRTRIKHWRLGKNKKDEVLRGTREHEAQGETTSYSIRSVPIPSEEVHEFSTPEGIDRSEVNNFENPRSRMPRDMIWSTLAPSRQFSCGTDEPSYVEQRDQLLDLLGAVNQNCHASSLIEALRRLSNKIPKEIAPQRWEKSWTNCVRSIQQHYTPLSSQFWTLGTLESDEPQLYPSITFGSLFFKYHNMRTLGDQEAAVATIDAAFGMARPLLMQPDPRLLIYFLESIEYTRARGYNRLATYMILHFALEARTALGLNHPITVFMASLHQSDDSTLDRIVEVGIRCIIDQFCFHIGGEHVETMRLLLTASMILKHQRAFDEAFNTLETLIAVYQMKYGLCSYQVCHALVDQAYVKIEQVQYDEATELLNRAMELLDGVVDWNERIESRVRCQVCFAAVSGARGNFVHKRDYLQLALETGRVQLGDEHWMMRDARASLVTVSSHLNRD</sequence>
<keyword evidence="3" id="KW-1185">Reference proteome</keyword>
<dbReference type="PANTHER" id="PTHR38788">
    <property type="entry name" value="CLR5 DOMAIN-CONTAINING PROTEIN"/>
    <property type="match status" value="1"/>
</dbReference>
<organism evidence="2 3">
    <name type="scientific">Byssothecium circinans</name>
    <dbReference type="NCBI Taxonomy" id="147558"/>
    <lineage>
        <taxon>Eukaryota</taxon>
        <taxon>Fungi</taxon>
        <taxon>Dikarya</taxon>
        <taxon>Ascomycota</taxon>
        <taxon>Pezizomycotina</taxon>
        <taxon>Dothideomycetes</taxon>
        <taxon>Pleosporomycetidae</taxon>
        <taxon>Pleosporales</taxon>
        <taxon>Massarineae</taxon>
        <taxon>Massarinaceae</taxon>
        <taxon>Byssothecium</taxon>
    </lineage>
</organism>
<accession>A0A6A5U980</accession>
<evidence type="ECO:0000313" key="2">
    <source>
        <dbReference type="EMBL" id="KAF1960392.1"/>
    </source>
</evidence>
<dbReference type="AlphaFoldDB" id="A0A6A5U980"/>
<proteinExistence type="predicted"/>